<dbReference type="PANTHER" id="PTHR33116">
    <property type="entry name" value="REVERSE TRANSCRIPTASE ZINC-BINDING DOMAIN-CONTAINING PROTEIN-RELATED-RELATED"/>
    <property type="match status" value="1"/>
</dbReference>
<keyword evidence="3" id="KW-1185">Reference proteome</keyword>
<evidence type="ECO:0000259" key="2">
    <source>
        <dbReference type="Pfam" id="PF03372"/>
    </source>
</evidence>
<evidence type="ECO:0000313" key="3">
    <source>
        <dbReference type="Proteomes" id="UP000813463"/>
    </source>
</evidence>
<gene>
    <name evidence="4" type="primary">LOC110786052</name>
</gene>
<dbReference type="SUPFAM" id="SSF56219">
    <property type="entry name" value="DNase I-like"/>
    <property type="match status" value="1"/>
</dbReference>
<dbReference type="Proteomes" id="UP000813463">
    <property type="component" value="Chromosome 3"/>
</dbReference>
<accession>A0A9R0JTQ4</accession>
<dbReference type="Pfam" id="PF00078">
    <property type="entry name" value="RVT_1"/>
    <property type="match status" value="1"/>
</dbReference>
<evidence type="ECO:0008006" key="5">
    <source>
        <dbReference type="Google" id="ProtNLM"/>
    </source>
</evidence>
<protein>
    <recommendedName>
        <fullName evidence="5">Reverse transcriptase domain-containing protein</fullName>
    </recommendedName>
</protein>
<dbReference type="RefSeq" id="XP_021846248.2">
    <property type="nucleotide sequence ID" value="XM_021990556.2"/>
</dbReference>
<reference evidence="3" key="1">
    <citation type="journal article" date="2021" name="Nat. Commun.">
        <title>Genomic analyses provide insights into spinach domestication and the genetic basis of agronomic traits.</title>
        <authorList>
            <person name="Cai X."/>
            <person name="Sun X."/>
            <person name="Xu C."/>
            <person name="Sun H."/>
            <person name="Wang X."/>
            <person name="Ge C."/>
            <person name="Zhang Z."/>
            <person name="Wang Q."/>
            <person name="Fei Z."/>
            <person name="Jiao C."/>
            <person name="Wang Q."/>
        </authorList>
    </citation>
    <scope>NUCLEOTIDE SEQUENCE [LARGE SCALE GENOMIC DNA]</scope>
    <source>
        <strain evidence="3">cv. Varoflay</strain>
    </source>
</reference>
<organism evidence="3 4">
    <name type="scientific">Spinacia oleracea</name>
    <name type="common">Spinach</name>
    <dbReference type="NCBI Taxonomy" id="3562"/>
    <lineage>
        <taxon>Eukaryota</taxon>
        <taxon>Viridiplantae</taxon>
        <taxon>Streptophyta</taxon>
        <taxon>Embryophyta</taxon>
        <taxon>Tracheophyta</taxon>
        <taxon>Spermatophyta</taxon>
        <taxon>Magnoliopsida</taxon>
        <taxon>eudicotyledons</taxon>
        <taxon>Gunneridae</taxon>
        <taxon>Pentapetalae</taxon>
        <taxon>Caryophyllales</taxon>
        <taxon>Chenopodiaceae</taxon>
        <taxon>Chenopodioideae</taxon>
        <taxon>Anserineae</taxon>
        <taxon>Spinacia</taxon>
    </lineage>
</organism>
<evidence type="ECO:0000313" key="4">
    <source>
        <dbReference type="RefSeq" id="XP_021846248.2"/>
    </source>
</evidence>
<evidence type="ECO:0000259" key="1">
    <source>
        <dbReference type="Pfam" id="PF00078"/>
    </source>
</evidence>
<name>A0A9R0JTQ4_SPIOL</name>
<sequence>MNITRVGVTPWYFTAVYASPDPTKRQELWRELQDFATTHNKPWMIAGDFNDTRFASERNQSCPETNRRSSRFNEWINNMNLIEIEFARVSHTWARRLIPSTRKSARLDRALCNGEWGLRFDKAKVKQLPASQSDHCPIFVSPNGYRWTCKSETNRTLAIFFTKKGSFLHALQDFKQPYRTKSIEGLLNWNRSYVRNLIRFLIVRKLCGGDGTWIHEKEDVKNCIVNYFKTVFTEEGVDEPYNIPQDVFLELNQRDWNYLSIPFTKLDIDAVVKEMSSLKAPGPDGYQVLFYQKNWELVSKNVYELAFTVLEGKGIPNNLNDTHIVLLPKVDNPEVSSQFRPIGLCNVSYKIITKIALVLYSGYSTLNESASSSDQRVIMECVTSTSLKVLWNGEPSQNFTPSRGIQQGDPLSLYLFVMCMERLYQTIEEVLVQQRWKPIRASRDGPLLSNLFFADDIILFAEASPDQAFVIHDCLDRFCKASGQKVSLAKSSVYFSKNVLPSSQEEISTVLGMTTTTDLGLYLGIPTLTSRVTKATFSHLCEKIGRRLTGWKTKYLYLASRITLAKSTISSMSYYSMKTAKLPRSICDEVDKKTRRFIWGVVKKNVPHIYSPGRHYKNPKNKEAWIFIPLDRLMQPF</sequence>
<dbReference type="GeneID" id="110786052"/>
<dbReference type="KEGG" id="soe:110786052"/>
<dbReference type="Pfam" id="PF03372">
    <property type="entry name" value="Exo_endo_phos"/>
    <property type="match status" value="1"/>
</dbReference>
<dbReference type="GO" id="GO:0003824">
    <property type="term" value="F:catalytic activity"/>
    <property type="evidence" value="ECO:0007669"/>
    <property type="project" value="InterPro"/>
</dbReference>
<proteinExistence type="predicted"/>
<dbReference type="InterPro" id="IPR000477">
    <property type="entry name" value="RT_dom"/>
</dbReference>
<reference evidence="4" key="2">
    <citation type="submission" date="2025-08" db="UniProtKB">
        <authorList>
            <consortium name="RefSeq"/>
        </authorList>
    </citation>
    <scope>IDENTIFICATION</scope>
    <source>
        <tissue evidence="4">Leaf</tissue>
    </source>
</reference>
<feature type="domain" description="Reverse transcriptase" evidence="1">
    <location>
        <begin position="382"/>
        <end position="512"/>
    </location>
</feature>
<dbReference type="InterPro" id="IPR036691">
    <property type="entry name" value="Endo/exonu/phosph_ase_sf"/>
</dbReference>
<dbReference type="PANTHER" id="PTHR33116:SF70">
    <property type="entry name" value="NON-LTR RETROELEMENT REVERSE TRANSCRIPTASE-LIKE PROTEIN"/>
    <property type="match status" value="1"/>
</dbReference>
<dbReference type="AlphaFoldDB" id="A0A9R0JTQ4"/>
<dbReference type="InterPro" id="IPR005135">
    <property type="entry name" value="Endo/exonuclease/phosphatase"/>
</dbReference>
<feature type="domain" description="Endonuclease/exonuclease/phosphatase" evidence="2">
    <location>
        <begin position="13"/>
        <end position="135"/>
    </location>
</feature>
<dbReference type="Gene3D" id="3.60.10.10">
    <property type="entry name" value="Endonuclease/exonuclease/phosphatase"/>
    <property type="match status" value="1"/>
</dbReference>